<organism evidence="2 3">
    <name type="scientific">Pseudanabaena yagii GIHE-NHR1</name>
    <dbReference type="NCBI Taxonomy" id="2722753"/>
    <lineage>
        <taxon>Bacteria</taxon>
        <taxon>Bacillati</taxon>
        <taxon>Cyanobacteriota</taxon>
        <taxon>Cyanophyceae</taxon>
        <taxon>Pseudanabaenales</taxon>
        <taxon>Pseudanabaenaceae</taxon>
        <taxon>Pseudanabaena</taxon>
        <taxon>Pseudanabaena yagii</taxon>
    </lineage>
</organism>
<sequence length="126" mass="14516">MRKRNRANIFRALLHRLGKLWRSVSQSFSNLFAPARSPSKRSRSQNAEQEIYEPSPLSSNGRNAVIAIPRPSPFLLGLDDLTDLEFLTTKEFLQQIEWNAESQEDLLVKEEDMTLLEDLLVNFPES</sequence>
<evidence type="ECO:0000313" key="2">
    <source>
        <dbReference type="EMBL" id="NMF59887.1"/>
    </source>
</evidence>
<feature type="region of interest" description="Disordered" evidence="1">
    <location>
        <begin position="33"/>
        <end position="61"/>
    </location>
</feature>
<proteinExistence type="predicted"/>
<dbReference type="EMBL" id="JAAVJL010000002">
    <property type="protein sequence ID" value="NMF59887.1"/>
    <property type="molecule type" value="Genomic_DNA"/>
</dbReference>
<evidence type="ECO:0000256" key="1">
    <source>
        <dbReference type="SAM" id="MobiDB-lite"/>
    </source>
</evidence>
<dbReference type="Proteomes" id="UP000738376">
    <property type="component" value="Unassembled WGS sequence"/>
</dbReference>
<evidence type="ECO:0000313" key="3">
    <source>
        <dbReference type="Proteomes" id="UP000738376"/>
    </source>
</evidence>
<gene>
    <name evidence="2" type="ORF">HC246_18145</name>
</gene>
<dbReference type="RefSeq" id="WP_169364860.1">
    <property type="nucleotide sequence ID" value="NZ_JAAVJL010000002.1"/>
</dbReference>
<name>A0ABX1LUQ4_9CYAN</name>
<keyword evidence="3" id="KW-1185">Reference proteome</keyword>
<accession>A0ABX1LUQ4</accession>
<protein>
    <submittedName>
        <fullName evidence="2">Uncharacterized protein</fullName>
    </submittedName>
</protein>
<comment type="caution">
    <text evidence="2">The sequence shown here is derived from an EMBL/GenBank/DDBJ whole genome shotgun (WGS) entry which is preliminary data.</text>
</comment>
<reference evidence="2 3" key="1">
    <citation type="submission" date="2020-03" db="EMBL/GenBank/DDBJ databases">
        <title>Draft Genome Sequence of 2-Methylisoborneol Producing Pseudanabaena yagii Strain GIHE-NHR1 Isolated from North Han River in South Korea.</title>
        <authorList>
            <person name="Jeong J."/>
        </authorList>
    </citation>
    <scope>NUCLEOTIDE SEQUENCE [LARGE SCALE GENOMIC DNA]</scope>
    <source>
        <strain evidence="2 3">GIHE-NHR1</strain>
    </source>
</reference>